<protein>
    <submittedName>
        <fullName evidence="2">Type II toxin-antitoxin system HicB family antitoxin</fullName>
    </submittedName>
</protein>
<dbReference type="Pfam" id="PF15919">
    <property type="entry name" value="HicB_lk_antitox"/>
    <property type="match status" value="1"/>
</dbReference>
<proteinExistence type="predicted"/>
<reference evidence="3" key="1">
    <citation type="journal article" date="2019" name="Int. J. Syst. Evol. Microbiol.">
        <title>The Global Catalogue of Microorganisms (GCM) 10K type strain sequencing project: providing services to taxonomists for standard genome sequencing and annotation.</title>
        <authorList>
            <consortium name="The Broad Institute Genomics Platform"/>
            <consortium name="The Broad Institute Genome Sequencing Center for Infectious Disease"/>
            <person name="Wu L."/>
            <person name="Ma J."/>
        </authorList>
    </citation>
    <scope>NUCLEOTIDE SEQUENCE [LARGE SCALE GENOMIC DNA]</scope>
    <source>
        <strain evidence="3">CCM 8905</strain>
    </source>
</reference>
<feature type="domain" description="HicB-like antitoxin of toxin-antitoxin system" evidence="1">
    <location>
        <begin position="9"/>
        <end position="124"/>
    </location>
</feature>
<name>A0ABW1SR31_9LACO</name>
<dbReference type="EMBL" id="JBHSSK010000009">
    <property type="protein sequence ID" value="MFC6206610.1"/>
    <property type="molecule type" value="Genomic_DNA"/>
</dbReference>
<gene>
    <name evidence="2" type="ORF">ACFP1G_03830</name>
</gene>
<evidence type="ECO:0000313" key="2">
    <source>
        <dbReference type="EMBL" id="MFC6206610.1"/>
    </source>
</evidence>
<dbReference type="Proteomes" id="UP001596254">
    <property type="component" value="Unassembled WGS sequence"/>
</dbReference>
<dbReference type="Gene3D" id="3.30.160.250">
    <property type="match status" value="1"/>
</dbReference>
<dbReference type="InterPro" id="IPR035069">
    <property type="entry name" value="TTHA1013/TTHA0281-like"/>
</dbReference>
<dbReference type="RefSeq" id="WP_125691220.1">
    <property type="nucleotide sequence ID" value="NZ_JBHSSK010000009.1"/>
</dbReference>
<accession>A0ABW1SR31</accession>
<dbReference type="InterPro" id="IPR031807">
    <property type="entry name" value="HicB-like"/>
</dbReference>
<evidence type="ECO:0000313" key="3">
    <source>
        <dbReference type="Proteomes" id="UP001596254"/>
    </source>
</evidence>
<organism evidence="2 3">
    <name type="scientific">Levilactobacillus tongjiangensis</name>
    <dbReference type="NCBI Taxonomy" id="2486023"/>
    <lineage>
        <taxon>Bacteria</taxon>
        <taxon>Bacillati</taxon>
        <taxon>Bacillota</taxon>
        <taxon>Bacilli</taxon>
        <taxon>Lactobacillales</taxon>
        <taxon>Lactobacillaceae</taxon>
        <taxon>Levilactobacillus</taxon>
    </lineage>
</organism>
<evidence type="ECO:0000259" key="1">
    <source>
        <dbReference type="Pfam" id="PF15919"/>
    </source>
</evidence>
<sequence>MKKQRLVVYPAILIPDKHNSTAYTVTFPDVPSAITQGIGLAPALKRAEEVLGLMLYDESDLPEPTPFQQVTVTEPHGFATLVVTDLEETKRRVTKTTVKKNTTIPANLAALAEEQHLNFSALLTNALKKELDR</sequence>
<keyword evidence="3" id="KW-1185">Reference proteome</keyword>
<comment type="caution">
    <text evidence="2">The sequence shown here is derived from an EMBL/GenBank/DDBJ whole genome shotgun (WGS) entry which is preliminary data.</text>
</comment>
<dbReference type="SUPFAM" id="SSF143100">
    <property type="entry name" value="TTHA1013/TTHA0281-like"/>
    <property type="match status" value="1"/>
</dbReference>